<dbReference type="InterPro" id="IPR027417">
    <property type="entry name" value="P-loop_NTPase"/>
</dbReference>
<dbReference type="Proteomes" id="UP000018979">
    <property type="component" value="Chromosome I"/>
</dbReference>
<reference evidence="7" key="2">
    <citation type="submission" date="2013-11" db="EMBL/GenBank/DDBJ databases">
        <title>Genome sequences of clinical and environmental isolates of Serratia marcescens.</title>
        <authorList>
            <person name="Iguchi A."/>
            <person name="Komatsu H."/>
            <person name="Nagaya Y."/>
            <person name="Ogura Y."/>
            <person name="Katsura K."/>
            <person name="Kurokawa K."/>
            <person name="Ooka T."/>
            <person name="Hattori M."/>
            <person name="Gotoh N."/>
            <person name="Thomson N."/>
            <person name="Hayashi T."/>
        </authorList>
    </citation>
    <scope>NUCLEOTIDE SEQUENCE [LARGE SCALE GENOMIC DNA]</scope>
    <source>
        <strain evidence="7">Db11</strain>
    </source>
</reference>
<evidence type="ECO:0000259" key="5">
    <source>
        <dbReference type="PROSITE" id="PS50893"/>
    </source>
</evidence>
<dbReference type="InterPro" id="IPR050153">
    <property type="entry name" value="Metal_Ion_Import_ABC"/>
</dbReference>
<dbReference type="PROSITE" id="PS50893">
    <property type="entry name" value="ABC_TRANSPORTER_2"/>
    <property type="match status" value="1"/>
</dbReference>
<name>A0ABC9IE01_SERMA</name>
<dbReference type="Pfam" id="PF00005">
    <property type="entry name" value="ABC_tran"/>
    <property type="match status" value="1"/>
</dbReference>
<keyword evidence="4 6" id="KW-0067">ATP-binding</keyword>
<dbReference type="SMART" id="SM00382">
    <property type="entry name" value="AAA"/>
    <property type="match status" value="1"/>
</dbReference>
<evidence type="ECO:0000256" key="4">
    <source>
        <dbReference type="ARBA" id="ARBA00022840"/>
    </source>
</evidence>
<dbReference type="PANTHER" id="PTHR42734:SF5">
    <property type="entry name" value="IRON TRANSPORT SYSTEM ATP-BINDING PROTEIN HI_0361-RELATED"/>
    <property type="match status" value="1"/>
</dbReference>
<dbReference type="PANTHER" id="PTHR42734">
    <property type="entry name" value="METAL TRANSPORT SYSTEM ATP-BINDING PROTEIN TM_0124-RELATED"/>
    <property type="match status" value="1"/>
</dbReference>
<keyword evidence="2" id="KW-0813">Transport</keyword>
<dbReference type="CDD" id="cd03235">
    <property type="entry name" value="ABC_Metallic_Cations"/>
    <property type="match status" value="1"/>
</dbReference>
<dbReference type="KEGG" id="smac:SMDB11_0365"/>
<dbReference type="Gene3D" id="3.40.50.300">
    <property type="entry name" value="P-loop containing nucleotide triphosphate hydrolases"/>
    <property type="match status" value="1"/>
</dbReference>
<dbReference type="InterPro" id="IPR003439">
    <property type="entry name" value="ABC_transporter-like_ATP-bd"/>
</dbReference>
<evidence type="ECO:0000256" key="3">
    <source>
        <dbReference type="ARBA" id="ARBA00022741"/>
    </source>
</evidence>
<reference evidence="6 7" key="3">
    <citation type="journal article" date="2014" name="Genome Biol. Evol.">
        <title>Genome evolution and plasticity of Serratia marcescens, an important multidrug-resistant nosocomial pathogen.</title>
        <authorList>
            <person name="Iguchi A."/>
            <person name="Nagaya Y."/>
            <person name="Pradel E."/>
            <person name="Ooka T."/>
            <person name="Ogura Y."/>
            <person name="Katsura K."/>
            <person name="Kurokawa K."/>
            <person name="Oshima K."/>
            <person name="Hattori M."/>
            <person name="Parkhill J."/>
            <person name="Sebaihia M."/>
            <person name="Coulthurst S.J."/>
            <person name="Gotoh N."/>
            <person name="Thomson N.R."/>
            <person name="Ewbank J.J."/>
            <person name="Hayashi T."/>
        </authorList>
    </citation>
    <scope>NUCLEOTIDE SEQUENCE [LARGE SCALE GENOMIC DNA]</scope>
    <source>
        <strain evidence="6 7">Db11</strain>
    </source>
</reference>
<organism evidence="6 7">
    <name type="scientific">Serratia marcescens subsp. marcescens Db11</name>
    <dbReference type="NCBI Taxonomy" id="273526"/>
    <lineage>
        <taxon>Bacteria</taxon>
        <taxon>Pseudomonadati</taxon>
        <taxon>Pseudomonadota</taxon>
        <taxon>Gammaproteobacteria</taxon>
        <taxon>Enterobacterales</taxon>
        <taxon>Yersiniaceae</taxon>
        <taxon>Serratia</taxon>
    </lineage>
</organism>
<protein>
    <submittedName>
        <fullName evidence="6">ABC transporter, ATP-binding protein</fullName>
    </submittedName>
</protein>
<accession>A0ABC9IE01</accession>
<dbReference type="GO" id="GO:0005524">
    <property type="term" value="F:ATP binding"/>
    <property type="evidence" value="ECO:0007669"/>
    <property type="project" value="UniProtKB-KW"/>
</dbReference>
<dbReference type="SUPFAM" id="SSF52540">
    <property type="entry name" value="P-loop containing nucleoside triphosphate hydrolases"/>
    <property type="match status" value="1"/>
</dbReference>
<evidence type="ECO:0000313" key="6">
    <source>
        <dbReference type="EMBL" id="CDG10955.1"/>
    </source>
</evidence>
<evidence type="ECO:0000256" key="1">
    <source>
        <dbReference type="ARBA" id="ARBA00005417"/>
    </source>
</evidence>
<keyword evidence="3" id="KW-0547">Nucleotide-binding</keyword>
<dbReference type="InterPro" id="IPR003593">
    <property type="entry name" value="AAA+_ATPase"/>
</dbReference>
<gene>
    <name evidence="6" type="ORF">SMDB11_0365</name>
</gene>
<proteinExistence type="inferred from homology"/>
<dbReference type="AlphaFoldDB" id="A0ABC9IE01"/>
<dbReference type="EMBL" id="HG326223">
    <property type="protein sequence ID" value="CDG10955.1"/>
    <property type="molecule type" value="Genomic_DNA"/>
</dbReference>
<evidence type="ECO:0000313" key="7">
    <source>
        <dbReference type="Proteomes" id="UP000018979"/>
    </source>
</evidence>
<reference evidence="6 7" key="1">
    <citation type="submission" date="2013-06" db="EMBL/GenBank/DDBJ databases">
        <authorList>
            <person name="Aslett M."/>
        </authorList>
    </citation>
    <scope>NUCLEOTIDE SEQUENCE [LARGE SCALE GENOMIC DNA]</scope>
    <source>
        <strain evidence="6 7">Db11</strain>
    </source>
</reference>
<evidence type="ECO:0000256" key="2">
    <source>
        <dbReference type="ARBA" id="ARBA00022448"/>
    </source>
</evidence>
<feature type="domain" description="ABC transporter" evidence="5">
    <location>
        <begin position="24"/>
        <end position="252"/>
    </location>
</feature>
<comment type="similarity">
    <text evidence="1">Belongs to the ABC transporter superfamily.</text>
</comment>
<sequence length="259" mass="27370">MRRCRYAAGPAVARHLLGGVAAMITLRQLAIGYGATPLFPPLSGQFTAGSLTAVVGVNGAGKSTLLKTFAGLLPPLGGSLSFIGGKPPRRAYLPQQAELDRQFPIAVSDLVAMGCWPQSGMFGGMSKRAASQVNEALASVGMSALAHTPVGELSGGQLQRGLFARLLVQQAPLILLDEPFTGIDSATTQILLQVIAQLHRQGKTVIAVLHDMSMVAEHFSQVLLLTPQACHWGAAKRVLEQVPRYHAAERQPDLRAVAP</sequence>